<dbReference type="Proteomes" id="UP000183567">
    <property type="component" value="Unassembled WGS sequence"/>
</dbReference>
<proteinExistence type="predicted"/>
<dbReference type="AlphaFoldDB" id="A0A1J8PMX8"/>
<dbReference type="OrthoDB" id="5598396at2759"/>
<organism evidence="1 2">
    <name type="scientific">Rhizopogon vesiculosus</name>
    <dbReference type="NCBI Taxonomy" id="180088"/>
    <lineage>
        <taxon>Eukaryota</taxon>
        <taxon>Fungi</taxon>
        <taxon>Dikarya</taxon>
        <taxon>Basidiomycota</taxon>
        <taxon>Agaricomycotina</taxon>
        <taxon>Agaricomycetes</taxon>
        <taxon>Agaricomycetidae</taxon>
        <taxon>Boletales</taxon>
        <taxon>Suillineae</taxon>
        <taxon>Rhizopogonaceae</taxon>
        <taxon>Rhizopogon</taxon>
    </lineage>
</organism>
<evidence type="ECO:0000313" key="1">
    <source>
        <dbReference type="EMBL" id="OJA10478.1"/>
    </source>
</evidence>
<name>A0A1J8PMX8_9AGAM</name>
<gene>
    <name evidence="1" type="ORF">AZE42_11633</name>
</gene>
<protein>
    <submittedName>
        <fullName evidence="1">Uncharacterized protein</fullName>
    </submittedName>
</protein>
<accession>A0A1J8PMX8</accession>
<keyword evidence="2" id="KW-1185">Reference proteome</keyword>
<dbReference type="EMBL" id="LVVM01005456">
    <property type="protein sequence ID" value="OJA10478.1"/>
    <property type="molecule type" value="Genomic_DNA"/>
</dbReference>
<sequence length="82" mass="9321">MFSQLLYSFYGLLRLGELVVPDNPKLRVHGELLYARPYLLPTHYSFVLYSHKTDVNFESSMNAIQQVAEADPNGHFSTTSSP</sequence>
<comment type="caution">
    <text evidence="1">The sequence shown here is derived from an EMBL/GenBank/DDBJ whole genome shotgun (WGS) entry which is preliminary data.</text>
</comment>
<reference evidence="1 2" key="1">
    <citation type="submission" date="2016-03" db="EMBL/GenBank/DDBJ databases">
        <title>Comparative genomics of the ectomycorrhizal sister species Rhizopogon vinicolor and Rhizopogon vesiculosus (Basidiomycota: Boletales) reveals a divergence of the mating type B locus.</title>
        <authorList>
            <person name="Mujic A.B."/>
            <person name="Kuo A."/>
            <person name="Tritt A."/>
            <person name="Lipzen A."/>
            <person name="Chen C."/>
            <person name="Johnson J."/>
            <person name="Sharma A."/>
            <person name="Barry K."/>
            <person name="Grigoriev I.V."/>
            <person name="Spatafora J.W."/>
        </authorList>
    </citation>
    <scope>NUCLEOTIDE SEQUENCE [LARGE SCALE GENOMIC DNA]</scope>
    <source>
        <strain evidence="1 2">AM-OR11-056</strain>
    </source>
</reference>
<evidence type="ECO:0000313" key="2">
    <source>
        <dbReference type="Proteomes" id="UP000183567"/>
    </source>
</evidence>